<dbReference type="PANTHER" id="PTHR43320">
    <property type="entry name" value="SUGAR KINASE"/>
    <property type="match status" value="1"/>
</dbReference>
<dbReference type="RefSeq" id="WP_284358824.1">
    <property type="nucleotide sequence ID" value="NZ_BPFZ01000002.1"/>
</dbReference>
<dbReference type="Gene3D" id="3.40.1190.20">
    <property type="match status" value="1"/>
</dbReference>
<dbReference type="Proteomes" id="UP001161064">
    <property type="component" value="Unassembled WGS sequence"/>
</dbReference>
<dbReference type="PANTHER" id="PTHR43320:SF3">
    <property type="entry name" value="CARBOHYDRATE KINASE PFKB DOMAIN-CONTAINING PROTEIN"/>
    <property type="match status" value="1"/>
</dbReference>
<evidence type="ECO:0000256" key="1">
    <source>
        <dbReference type="ARBA" id="ARBA00010688"/>
    </source>
</evidence>
<organism evidence="5 6">
    <name type="scientific">Candidatus Phycosocius spiralis</name>
    <dbReference type="NCBI Taxonomy" id="2815099"/>
    <lineage>
        <taxon>Bacteria</taxon>
        <taxon>Pseudomonadati</taxon>
        <taxon>Pseudomonadota</taxon>
        <taxon>Alphaproteobacteria</taxon>
        <taxon>Caulobacterales</taxon>
        <taxon>Caulobacterales incertae sedis</taxon>
        <taxon>Candidatus Phycosocius</taxon>
    </lineage>
</organism>
<protein>
    <submittedName>
        <fullName evidence="5">Adenosine kinase</fullName>
    </submittedName>
</protein>
<name>A0ABQ4PTL3_9PROT</name>
<dbReference type="GO" id="GO:0016301">
    <property type="term" value="F:kinase activity"/>
    <property type="evidence" value="ECO:0007669"/>
    <property type="project" value="UniProtKB-KW"/>
</dbReference>
<accession>A0ABQ4PTL3</accession>
<reference evidence="5" key="1">
    <citation type="submission" date="2021-05" db="EMBL/GenBank/DDBJ databases">
        <authorList>
            <person name="Tanabe Y."/>
        </authorList>
    </citation>
    <scope>NUCLEOTIDE SEQUENCE</scope>
    <source>
        <strain evidence="5">BOTRYCO-1</strain>
    </source>
</reference>
<dbReference type="EMBL" id="BPFZ01000002">
    <property type="protein sequence ID" value="GIU66328.1"/>
    <property type="molecule type" value="Genomic_DNA"/>
</dbReference>
<dbReference type="InterPro" id="IPR011611">
    <property type="entry name" value="PfkB_dom"/>
</dbReference>
<dbReference type="InterPro" id="IPR052700">
    <property type="entry name" value="Carb_kinase_PfkB-like"/>
</dbReference>
<dbReference type="InterPro" id="IPR029056">
    <property type="entry name" value="Ribokinase-like"/>
</dbReference>
<evidence type="ECO:0000259" key="4">
    <source>
        <dbReference type="Pfam" id="PF00294"/>
    </source>
</evidence>
<dbReference type="Gene3D" id="3.30.1110.10">
    <property type="match status" value="1"/>
</dbReference>
<feature type="domain" description="Carbohydrate kinase PfkB" evidence="4">
    <location>
        <begin position="56"/>
        <end position="317"/>
    </location>
</feature>
<comment type="caution">
    <text evidence="5">The sequence shown here is derived from an EMBL/GenBank/DDBJ whole genome shotgun (WGS) entry which is preliminary data.</text>
</comment>
<dbReference type="PROSITE" id="PS00584">
    <property type="entry name" value="PFKB_KINASES_2"/>
    <property type="match status" value="1"/>
</dbReference>
<dbReference type="Pfam" id="PF00294">
    <property type="entry name" value="PfkB"/>
    <property type="match status" value="1"/>
</dbReference>
<sequence length="330" mass="34207">MPTSFDVCGIGNAIVDVIAPATEAFLAEHGIAKGAMTLIFDEPMVEKLYASMAPGQETSGGSAANTLAGIASLGGKGAYIGKVADDQLGKVFRHDLNAGGVAYDTPPFTHGPSTARCMINVTPDGQRSMSTYLGCSILLSPEDLDTVKITNAQIVFLEGYLFDADEAKTAFIEASKLAHNAGRKVALTLSDLFCVNRHRSAFADLVAHHIDILFANEEEIKALYEVADFDAALAAARKDCGLIALTRSEKGSVLARGDEIVSVDAEPVSAVIDTTGAGDLYAAGVLFGLATGRSLEVCGKLGSLAAAEIISHFGARPQTSLAALAAAKGL</sequence>
<dbReference type="InterPro" id="IPR002173">
    <property type="entry name" value="Carboh/pur_kinase_PfkB_CS"/>
</dbReference>
<keyword evidence="6" id="KW-1185">Reference proteome</keyword>
<comment type="similarity">
    <text evidence="1">Belongs to the carbohydrate kinase PfkB family.</text>
</comment>
<gene>
    <name evidence="5" type="ORF">PsB1_0482</name>
</gene>
<evidence type="ECO:0000313" key="6">
    <source>
        <dbReference type="Proteomes" id="UP001161064"/>
    </source>
</evidence>
<proteinExistence type="inferred from homology"/>
<dbReference type="SUPFAM" id="SSF53613">
    <property type="entry name" value="Ribokinase-like"/>
    <property type="match status" value="1"/>
</dbReference>
<evidence type="ECO:0000313" key="5">
    <source>
        <dbReference type="EMBL" id="GIU66328.1"/>
    </source>
</evidence>
<evidence type="ECO:0000256" key="3">
    <source>
        <dbReference type="ARBA" id="ARBA00022777"/>
    </source>
</evidence>
<dbReference type="CDD" id="cd01168">
    <property type="entry name" value="adenosine_kinase"/>
    <property type="match status" value="1"/>
</dbReference>
<keyword evidence="2" id="KW-0808">Transferase</keyword>
<reference evidence="5" key="2">
    <citation type="journal article" date="2023" name="ISME Commun">
        <title>Characterization of a bloom-associated alphaproteobacterial lineage, 'Candidatus Phycosocius': insights into freshwater algal-bacterial interactions.</title>
        <authorList>
            <person name="Tanabe Y."/>
            <person name="Yamaguchi H."/>
            <person name="Yoshida M."/>
            <person name="Kai A."/>
            <person name="Okazaki Y."/>
        </authorList>
    </citation>
    <scope>NUCLEOTIDE SEQUENCE</scope>
    <source>
        <strain evidence="5">BOTRYCO-1</strain>
    </source>
</reference>
<keyword evidence="3 5" id="KW-0418">Kinase</keyword>
<evidence type="ECO:0000256" key="2">
    <source>
        <dbReference type="ARBA" id="ARBA00022679"/>
    </source>
</evidence>